<evidence type="ECO:0000313" key="3">
    <source>
        <dbReference type="Proteomes" id="UP001144205"/>
    </source>
</evidence>
<dbReference type="Proteomes" id="UP001144205">
    <property type="component" value="Unassembled WGS sequence"/>
</dbReference>
<keyword evidence="3" id="KW-1185">Reference proteome</keyword>
<feature type="region of interest" description="Disordered" evidence="1">
    <location>
        <begin position="21"/>
        <end position="68"/>
    </location>
</feature>
<evidence type="ECO:0000313" key="2">
    <source>
        <dbReference type="EMBL" id="GKY86910.1"/>
    </source>
</evidence>
<organism evidence="2 3">
    <name type="scientific">Sinisalibacter aestuarii</name>
    <dbReference type="NCBI Taxonomy" id="2949426"/>
    <lineage>
        <taxon>Bacteria</taxon>
        <taxon>Pseudomonadati</taxon>
        <taxon>Pseudomonadota</taxon>
        <taxon>Alphaproteobacteria</taxon>
        <taxon>Rhodobacterales</taxon>
        <taxon>Roseobacteraceae</taxon>
        <taxon>Sinisalibacter</taxon>
    </lineage>
</organism>
<dbReference type="EMBL" id="BROH01000001">
    <property type="protein sequence ID" value="GKY86910.1"/>
    <property type="molecule type" value="Genomic_DNA"/>
</dbReference>
<accession>A0ABQ5LPJ1</accession>
<feature type="compositionally biased region" description="Basic and acidic residues" evidence="1">
    <location>
        <begin position="31"/>
        <end position="68"/>
    </location>
</feature>
<gene>
    <name evidence="2" type="ORF">STA1M1_07790</name>
</gene>
<protein>
    <recommendedName>
        <fullName evidence="4">Cobalt chelatase</fullName>
    </recommendedName>
</protein>
<evidence type="ECO:0000256" key="1">
    <source>
        <dbReference type="SAM" id="MobiDB-lite"/>
    </source>
</evidence>
<sequence length="68" mass="7280">MSQAETAQTGKVTAMDYKAAGAPKIGKNAPRHAEHNARGSEKNPYRKAESKAELLARMKAAAEARKGK</sequence>
<name>A0ABQ5LPJ1_9RHOB</name>
<reference evidence="2" key="1">
    <citation type="journal article" date="2023" name="Int. J. Syst. Evol. Microbiol.">
        <title>Sinisalibacter aestuarii sp. nov., isolated from estuarine sediment of the Arakawa River.</title>
        <authorList>
            <person name="Arafat S.T."/>
            <person name="Hirano S."/>
            <person name="Sato A."/>
            <person name="Takeuchi K."/>
            <person name="Yasuda T."/>
            <person name="Terahara T."/>
            <person name="Hamada M."/>
            <person name="Kobayashi T."/>
        </authorList>
    </citation>
    <scope>NUCLEOTIDE SEQUENCE</scope>
    <source>
        <strain evidence="2">B-399</strain>
    </source>
</reference>
<proteinExistence type="predicted"/>
<evidence type="ECO:0008006" key="4">
    <source>
        <dbReference type="Google" id="ProtNLM"/>
    </source>
</evidence>
<comment type="caution">
    <text evidence="2">The sequence shown here is derived from an EMBL/GenBank/DDBJ whole genome shotgun (WGS) entry which is preliminary data.</text>
</comment>